<keyword evidence="4 6" id="KW-1133">Transmembrane helix</keyword>
<evidence type="ECO:0000256" key="3">
    <source>
        <dbReference type="ARBA" id="ARBA00022692"/>
    </source>
</evidence>
<evidence type="ECO:0000256" key="4">
    <source>
        <dbReference type="ARBA" id="ARBA00022989"/>
    </source>
</evidence>
<keyword evidence="5 6" id="KW-0472">Membrane</keyword>
<protein>
    <recommendedName>
        <fullName evidence="9">Major facilitator superfamily (MFS) profile domain-containing protein</fullName>
    </recommendedName>
</protein>
<keyword evidence="2" id="KW-0813">Transport</keyword>
<feature type="transmembrane region" description="Helical" evidence="6">
    <location>
        <begin position="525"/>
        <end position="545"/>
    </location>
</feature>
<dbReference type="OrthoDB" id="1935484at2759"/>
<dbReference type="PANTHER" id="PTHR43791:SF65">
    <property type="entry name" value="MAJOR FACILITATOR SUPERFAMILY (MFS) PROFILE DOMAIN-CONTAINING PROTEIN-RELATED"/>
    <property type="match status" value="1"/>
</dbReference>
<dbReference type="EMBL" id="KV454302">
    <property type="protein sequence ID" value="ODQ69952.1"/>
    <property type="molecule type" value="Genomic_DNA"/>
</dbReference>
<evidence type="ECO:0000313" key="7">
    <source>
        <dbReference type="EMBL" id="ODQ69952.1"/>
    </source>
</evidence>
<dbReference type="Gene3D" id="1.20.1250.20">
    <property type="entry name" value="MFS general substrate transporter like domains"/>
    <property type="match status" value="2"/>
</dbReference>
<evidence type="ECO:0000256" key="6">
    <source>
        <dbReference type="SAM" id="Phobius"/>
    </source>
</evidence>
<keyword evidence="8" id="KW-1185">Reference proteome</keyword>
<name>A0A1E3PYH7_LIPST</name>
<feature type="transmembrane region" description="Helical" evidence="6">
    <location>
        <begin position="365"/>
        <end position="387"/>
    </location>
</feature>
<reference evidence="7 8" key="1">
    <citation type="journal article" date="2016" name="Proc. Natl. Acad. Sci. U.S.A.">
        <title>Comparative genomics of biotechnologically important yeasts.</title>
        <authorList>
            <person name="Riley R."/>
            <person name="Haridas S."/>
            <person name="Wolfe K.H."/>
            <person name="Lopes M.R."/>
            <person name="Hittinger C.T."/>
            <person name="Goeker M."/>
            <person name="Salamov A.A."/>
            <person name="Wisecaver J.H."/>
            <person name="Long T.M."/>
            <person name="Calvey C.H."/>
            <person name="Aerts A.L."/>
            <person name="Barry K.W."/>
            <person name="Choi C."/>
            <person name="Clum A."/>
            <person name="Coughlan A.Y."/>
            <person name="Deshpande S."/>
            <person name="Douglass A.P."/>
            <person name="Hanson S.J."/>
            <person name="Klenk H.-P."/>
            <person name="LaButti K.M."/>
            <person name="Lapidus A."/>
            <person name="Lindquist E.A."/>
            <person name="Lipzen A.M."/>
            <person name="Meier-Kolthoff J.P."/>
            <person name="Ohm R.A."/>
            <person name="Otillar R.P."/>
            <person name="Pangilinan J.L."/>
            <person name="Peng Y."/>
            <person name="Rokas A."/>
            <person name="Rosa C.A."/>
            <person name="Scheuner C."/>
            <person name="Sibirny A.A."/>
            <person name="Slot J.C."/>
            <person name="Stielow J.B."/>
            <person name="Sun H."/>
            <person name="Kurtzman C.P."/>
            <person name="Blackwell M."/>
            <person name="Grigoriev I.V."/>
            <person name="Jeffries T.W."/>
        </authorList>
    </citation>
    <scope>NUCLEOTIDE SEQUENCE [LARGE SCALE GENOMIC DNA]</scope>
    <source>
        <strain evidence="7 8">NRRL Y-11557</strain>
    </source>
</reference>
<accession>A0A1E3PYH7</accession>
<feature type="transmembrane region" description="Helical" evidence="6">
    <location>
        <begin position="284"/>
        <end position="304"/>
    </location>
</feature>
<dbReference type="AlphaFoldDB" id="A0A1E3PYH7"/>
<gene>
    <name evidence="7" type="ORF">LIPSTDRAFT_6611</name>
</gene>
<feature type="transmembrane region" description="Helical" evidence="6">
    <location>
        <begin position="250"/>
        <end position="272"/>
    </location>
</feature>
<dbReference type="GO" id="GO:0016020">
    <property type="term" value="C:membrane"/>
    <property type="evidence" value="ECO:0007669"/>
    <property type="project" value="UniProtKB-SubCell"/>
</dbReference>
<proteinExistence type="predicted"/>
<organism evidence="7 8">
    <name type="scientific">Lipomyces starkeyi NRRL Y-11557</name>
    <dbReference type="NCBI Taxonomy" id="675824"/>
    <lineage>
        <taxon>Eukaryota</taxon>
        <taxon>Fungi</taxon>
        <taxon>Dikarya</taxon>
        <taxon>Ascomycota</taxon>
        <taxon>Saccharomycotina</taxon>
        <taxon>Lipomycetes</taxon>
        <taxon>Lipomycetales</taxon>
        <taxon>Lipomycetaceae</taxon>
        <taxon>Lipomyces</taxon>
    </lineage>
</organism>
<keyword evidence="3 6" id="KW-0812">Transmembrane</keyword>
<dbReference type="SUPFAM" id="SSF103473">
    <property type="entry name" value="MFS general substrate transporter"/>
    <property type="match status" value="1"/>
</dbReference>
<evidence type="ECO:0000256" key="2">
    <source>
        <dbReference type="ARBA" id="ARBA00022448"/>
    </source>
</evidence>
<dbReference type="FunFam" id="1.20.1250.20:FF:000106">
    <property type="entry name" value="MFS transporter, putative"/>
    <property type="match status" value="1"/>
</dbReference>
<dbReference type="InterPro" id="IPR036259">
    <property type="entry name" value="MFS_trans_sf"/>
</dbReference>
<evidence type="ECO:0008006" key="9">
    <source>
        <dbReference type="Google" id="ProtNLM"/>
    </source>
</evidence>
<dbReference type="Proteomes" id="UP000094385">
    <property type="component" value="Unassembled WGS sequence"/>
</dbReference>
<comment type="subcellular location">
    <subcellularLocation>
        <location evidence="1">Membrane</location>
        <topology evidence="1">Multi-pass membrane protein</topology>
    </subcellularLocation>
</comment>
<dbReference type="Pfam" id="PF07690">
    <property type="entry name" value="MFS_1"/>
    <property type="match status" value="1"/>
</dbReference>
<feature type="transmembrane region" description="Helical" evidence="6">
    <location>
        <begin position="190"/>
        <end position="208"/>
    </location>
</feature>
<evidence type="ECO:0000256" key="5">
    <source>
        <dbReference type="ARBA" id="ARBA00023136"/>
    </source>
</evidence>
<feature type="transmembrane region" description="Helical" evidence="6">
    <location>
        <begin position="220"/>
        <end position="238"/>
    </location>
</feature>
<dbReference type="STRING" id="675824.A0A1E3PYH7"/>
<dbReference type="GO" id="GO:0022857">
    <property type="term" value="F:transmembrane transporter activity"/>
    <property type="evidence" value="ECO:0007669"/>
    <property type="project" value="InterPro"/>
</dbReference>
<sequence>MSSNGDDFYQEKVAVIRDRELLANYPSISERDEQLVSVDSASSSKEVSLAQHAPKKFYFWQGRGPSGIDLDGIATQYSVFDDPALAKHYQPCAAYENLHRFDPAVRWTWREEIALLRKLDLRIMLFVGFMFGALQLDRGNISQANADNFLKDLHLTTNDFNNGNTIFTVCFLLSELPSQLVSKKLGPDRWVPTQMVLWSIVAFSQFWLNGRSSFYATRALLGILQGGFIADCTLYLSYFYTASELPVRLAYFWAADTLANIIASFLGFGILHMRGVLGYSGWRWLFLIEGLITFIAGILAYGMMLPAPTKSKSWLRGKNGWFSDREELILVNRILRDDPSKGDMHNRQPINWTNLWYSLSDYDLWPIYIIGFTFFMSTNSVATYLSLTLRSIGFSTFQTTLMGLPNQVGGLLTMLLVTYSSQRFNERCFHGILSQLWALPNLIALRSFGSHSNRWSKYAVTSILLSHPSTHAVQVAWTSRNSNSVRSRTVSSAVYNMACQLGGIVTNYIYRSDDAPLYKRGNKDLIAVCGMNIVVYIGVKVYYVLRNRFRDRKWNSLSHEEKEHYLATTTDRGNKRLDFRFAH</sequence>
<dbReference type="InterPro" id="IPR011701">
    <property type="entry name" value="MFS"/>
</dbReference>
<evidence type="ECO:0000256" key="1">
    <source>
        <dbReference type="ARBA" id="ARBA00004141"/>
    </source>
</evidence>
<feature type="transmembrane region" description="Helical" evidence="6">
    <location>
        <begin position="493"/>
        <end position="510"/>
    </location>
</feature>
<evidence type="ECO:0000313" key="8">
    <source>
        <dbReference type="Proteomes" id="UP000094385"/>
    </source>
</evidence>
<dbReference type="PANTHER" id="PTHR43791">
    <property type="entry name" value="PERMEASE-RELATED"/>
    <property type="match status" value="1"/>
</dbReference>